<gene>
    <name evidence="2" type="ORF">JBL43_07030</name>
</gene>
<evidence type="ECO:0000313" key="3">
    <source>
        <dbReference type="Proteomes" id="UP000623301"/>
    </source>
</evidence>
<proteinExistence type="predicted"/>
<organism evidence="2 3">
    <name type="scientific">Aureibaculum flavum</name>
    <dbReference type="NCBI Taxonomy" id="2795986"/>
    <lineage>
        <taxon>Bacteria</taxon>
        <taxon>Pseudomonadati</taxon>
        <taxon>Bacteroidota</taxon>
        <taxon>Flavobacteriia</taxon>
        <taxon>Flavobacteriales</taxon>
        <taxon>Flavobacteriaceae</taxon>
        <taxon>Aureibaculum</taxon>
    </lineage>
</organism>
<keyword evidence="3" id="KW-1185">Reference proteome</keyword>
<dbReference type="RefSeq" id="WP_198840749.1">
    <property type="nucleotide sequence ID" value="NZ_JAEHFJ010000003.1"/>
</dbReference>
<dbReference type="Proteomes" id="UP000623301">
    <property type="component" value="Unassembled WGS sequence"/>
</dbReference>
<keyword evidence="1" id="KW-0732">Signal</keyword>
<accession>A0ABS0WPR9</accession>
<protein>
    <recommendedName>
        <fullName evidence="4">DUF4367 domain-containing protein</fullName>
    </recommendedName>
</protein>
<evidence type="ECO:0000256" key="1">
    <source>
        <dbReference type="SAM" id="SignalP"/>
    </source>
</evidence>
<evidence type="ECO:0008006" key="4">
    <source>
        <dbReference type="Google" id="ProtNLM"/>
    </source>
</evidence>
<reference evidence="2 3" key="1">
    <citation type="submission" date="2020-12" db="EMBL/GenBank/DDBJ databases">
        <title>Aureibaculum luteum sp. nov. and Aureibaculum flavum sp. nov., novel members of the family Flavobacteriaceae isolated from Antarctic intertidal sediments.</title>
        <authorList>
            <person name="He X."/>
            <person name="Zhang X."/>
        </authorList>
    </citation>
    <scope>NUCLEOTIDE SEQUENCE [LARGE SCALE GENOMIC DNA]</scope>
    <source>
        <strain evidence="2 3">A20</strain>
    </source>
</reference>
<name>A0ABS0WPR9_9FLAO</name>
<dbReference type="EMBL" id="JAEHFJ010000003">
    <property type="protein sequence ID" value="MBJ2173984.1"/>
    <property type="molecule type" value="Genomic_DNA"/>
</dbReference>
<feature type="chain" id="PRO_5046698547" description="DUF4367 domain-containing protein" evidence="1">
    <location>
        <begin position="22"/>
        <end position="399"/>
    </location>
</feature>
<evidence type="ECO:0000313" key="2">
    <source>
        <dbReference type="EMBL" id="MBJ2173984.1"/>
    </source>
</evidence>
<feature type="signal peptide" evidence="1">
    <location>
        <begin position="1"/>
        <end position="21"/>
    </location>
</feature>
<sequence>MKTKTYLITLLIIIYFQSCNAQQAQTALPQVENNLNGPLDYTHETLILVQKQPNGKEISLGKITTDGTIHFNMPNFDIKALYDSINLQHHNFHQLFKISSDCKDRDVFEETPFDNVYSQKTNAIFIKKYGINVAVLEPKSDKKMSSNNDSTKDSVADSNNYFWFYIDRAIPYKEKCDKTNSRTGAVYANISTDIQFEKGWNFIEENLISVQYNNQDDSQAIQPSKIHFTKISPENKKVKWTLRQIAKDEKIQTAKKLHSLTPLTKEQFEKWAPNKLDDLSITTKEYGNPPKRFKNKNNLHLIYTNKSQQKEIELYVVDCAKSPDDMNMINFAYAMENKDKSDKDIKPYVTQYNEKEKATNLLYKVEDRIFVTASAGNINGEELWKYIQKLNVEKLLKDQ</sequence>
<comment type="caution">
    <text evidence="2">The sequence shown here is derived from an EMBL/GenBank/DDBJ whole genome shotgun (WGS) entry which is preliminary data.</text>
</comment>